<evidence type="ECO:0000256" key="8">
    <source>
        <dbReference type="ARBA" id="ARBA00023004"/>
    </source>
</evidence>
<evidence type="ECO:0000256" key="6">
    <source>
        <dbReference type="ARBA" id="ARBA00022989"/>
    </source>
</evidence>
<dbReference type="Pfam" id="PF00067">
    <property type="entry name" value="p450"/>
    <property type="match status" value="1"/>
</dbReference>
<dbReference type="OrthoDB" id="2789670at2759"/>
<dbReference type="GO" id="GO:0005506">
    <property type="term" value="F:iron ion binding"/>
    <property type="evidence" value="ECO:0007669"/>
    <property type="project" value="InterPro"/>
</dbReference>
<comment type="caution">
    <text evidence="13">The sequence shown here is derived from an EMBL/GenBank/DDBJ whole genome shotgun (WGS) entry which is preliminary data.</text>
</comment>
<keyword evidence="4" id="KW-0812">Transmembrane</keyword>
<dbReference type="Gene3D" id="1.10.630.10">
    <property type="entry name" value="Cytochrome P450"/>
    <property type="match status" value="1"/>
</dbReference>
<dbReference type="AlphaFoldDB" id="A0A9N7RB75"/>
<keyword evidence="14" id="KW-1185">Reference proteome</keyword>
<proteinExistence type="inferred from homology"/>
<dbReference type="SUPFAM" id="SSF48264">
    <property type="entry name" value="Cytochrome P450"/>
    <property type="match status" value="1"/>
</dbReference>
<keyword evidence="7 12" id="KW-0560">Oxidoreductase</keyword>
<evidence type="ECO:0000256" key="5">
    <source>
        <dbReference type="ARBA" id="ARBA00022723"/>
    </source>
</evidence>
<dbReference type="PRINTS" id="PR00463">
    <property type="entry name" value="EP450I"/>
</dbReference>
<dbReference type="Proteomes" id="UP001153555">
    <property type="component" value="Unassembled WGS sequence"/>
</dbReference>
<dbReference type="GO" id="GO:0016020">
    <property type="term" value="C:membrane"/>
    <property type="evidence" value="ECO:0007669"/>
    <property type="project" value="UniProtKB-SubCell"/>
</dbReference>
<dbReference type="GO" id="GO:0020037">
    <property type="term" value="F:heme binding"/>
    <property type="evidence" value="ECO:0007669"/>
    <property type="project" value="InterPro"/>
</dbReference>
<dbReference type="FunFam" id="1.10.630.10:FF:000007">
    <property type="entry name" value="Cytochrome P450 76C4"/>
    <property type="match status" value="1"/>
</dbReference>
<organism evidence="13 14">
    <name type="scientific">Striga hermonthica</name>
    <name type="common">Purple witchweed</name>
    <name type="synonym">Buchnera hermonthica</name>
    <dbReference type="NCBI Taxonomy" id="68872"/>
    <lineage>
        <taxon>Eukaryota</taxon>
        <taxon>Viridiplantae</taxon>
        <taxon>Streptophyta</taxon>
        <taxon>Embryophyta</taxon>
        <taxon>Tracheophyta</taxon>
        <taxon>Spermatophyta</taxon>
        <taxon>Magnoliopsida</taxon>
        <taxon>eudicotyledons</taxon>
        <taxon>Gunneridae</taxon>
        <taxon>Pentapetalae</taxon>
        <taxon>asterids</taxon>
        <taxon>lamiids</taxon>
        <taxon>Lamiales</taxon>
        <taxon>Orobanchaceae</taxon>
        <taxon>Buchnereae</taxon>
        <taxon>Striga</taxon>
    </lineage>
</organism>
<evidence type="ECO:0000256" key="2">
    <source>
        <dbReference type="ARBA" id="ARBA00010617"/>
    </source>
</evidence>
<dbReference type="InterPro" id="IPR001128">
    <property type="entry name" value="Cyt_P450"/>
</dbReference>
<evidence type="ECO:0000256" key="11">
    <source>
        <dbReference type="PIRSR" id="PIRSR602401-1"/>
    </source>
</evidence>
<dbReference type="GO" id="GO:0016705">
    <property type="term" value="F:oxidoreductase activity, acting on paired donors, with incorporation or reduction of molecular oxygen"/>
    <property type="evidence" value="ECO:0007669"/>
    <property type="project" value="InterPro"/>
</dbReference>
<dbReference type="GO" id="GO:0004497">
    <property type="term" value="F:monooxygenase activity"/>
    <property type="evidence" value="ECO:0007669"/>
    <property type="project" value="UniProtKB-KW"/>
</dbReference>
<reference evidence="13" key="1">
    <citation type="submission" date="2019-12" db="EMBL/GenBank/DDBJ databases">
        <authorList>
            <person name="Scholes J."/>
        </authorList>
    </citation>
    <scope>NUCLEOTIDE SEQUENCE</scope>
</reference>
<dbReference type="InterPro" id="IPR002401">
    <property type="entry name" value="Cyt_P450_E_grp-I"/>
</dbReference>
<keyword evidence="8 11" id="KW-0408">Iron</keyword>
<dbReference type="PROSITE" id="PS00086">
    <property type="entry name" value="CYTOCHROME_P450"/>
    <property type="match status" value="1"/>
</dbReference>
<dbReference type="InterPro" id="IPR036396">
    <property type="entry name" value="Cyt_P450_sf"/>
</dbReference>
<dbReference type="CDD" id="cd11073">
    <property type="entry name" value="CYP76-like"/>
    <property type="match status" value="1"/>
</dbReference>
<keyword evidence="5 11" id="KW-0479">Metal-binding</keyword>
<evidence type="ECO:0000256" key="4">
    <source>
        <dbReference type="ARBA" id="ARBA00022692"/>
    </source>
</evidence>
<gene>
    <name evidence="13" type="ORF">SHERM_18808</name>
</gene>
<evidence type="ECO:0000256" key="12">
    <source>
        <dbReference type="RuleBase" id="RU000461"/>
    </source>
</evidence>
<evidence type="ECO:0000313" key="13">
    <source>
        <dbReference type="EMBL" id="CAA0820806.1"/>
    </source>
</evidence>
<evidence type="ECO:0000256" key="3">
    <source>
        <dbReference type="ARBA" id="ARBA00022617"/>
    </source>
</evidence>
<feature type="binding site" description="axial binding residue" evidence="11">
    <location>
        <position position="436"/>
    </location>
    <ligand>
        <name>heme</name>
        <dbReference type="ChEBI" id="CHEBI:30413"/>
    </ligand>
    <ligandPart>
        <name>Fe</name>
        <dbReference type="ChEBI" id="CHEBI:18248"/>
    </ligandPart>
</feature>
<keyword evidence="6" id="KW-1133">Transmembrane helix</keyword>
<evidence type="ECO:0000256" key="7">
    <source>
        <dbReference type="ARBA" id="ARBA00023002"/>
    </source>
</evidence>
<evidence type="ECO:0000256" key="10">
    <source>
        <dbReference type="ARBA" id="ARBA00023136"/>
    </source>
</evidence>
<dbReference type="EMBL" id="CACSLK010020742">
    <property type="protein sequence ID" value="CAA0820806.1"/>
    <property type="molecule type" value="Genomic_DNA"/>
</dbReference>
<protein>
    <submittedName>
        <fullName evidence="13">Cytochrome P450- family 76- subfamily C-polypeptide 7</fullName>
    </submittedName>
</protein>
<dbReference type="PANTHER" id="PTHR47950:SF4">
    <property type="entry name" value="GERANIOL 8-HYDROXYLASE-LIKE"/>
    <property type="match status" value="1"/>
</dbReference>
<comment type="cofactor">
    <cofactor evidence="11">
        <name>heme</name>
        <dbReference type="ChEBI" id="CHEBI:30413"/>
    </cofactor>
</comment>
<keyword evidence="9 12" id="KW-0503">Monooxygenase</keyword>
<evidence type="ECO:0000256" key="1">
    <source>
        <dbReference type="ARBA" id="ARBA00004167"/>
    </source>
</evidence>
<evidence type="ECO:0000313" key="14">
    <source>
        <dbReference type="Proteomes" id="UP001153555"/>
    </source>
</evidence>
<accession>A0A9N7RB75</accession>
<dbReference type="PANTHER" id="PTHR47950">
    <property type="entry name" value="CYTOCHROME P450, FAMILY 76, SUBFAMILY C, POLYPEPTIDE 5-RELATED"/>
    <property type="match status" value="1"/>
</dbReference>
<sequence>MVMDNQSPLLTLVILITLILTFILNSWARKPSKLPPGPFPWPIIGNILSLGPKPHQSLARLAQKHGPVMSLKLGAMTTVVISSPETARVVLQQHDLTFSSRKIPATGRTLGQDEFSITWLPVGGLWRKLRKICREQMFSSPRLDASAGLRREKLGQLHDFVALCCDSGRAVDVGEVAFVTSLNLMSATLFSKEFAGFGSGSSHEVRELVTGAMRCLGRSNLVDFFPILKWIDPQGIQRDAEYYYGKLFEICDGIVEKRIRQFTGEKDDLLQALVDLHHKGDMSITDIRNILPELLVAGSDTTSSTVEWAMAELLRNPLKLTTLRNEINREIGARLVQESDIPRLPYLRAVVKETLRLHPILPFLVPREANTDVEVNGYIVPKGAQVLVNIWSTGRDPNVWPKADVFWPERFLGDSEVDFKGKYFELIPFGSGRRMCPGMPLANRMLHLMIATLAGSFGWRLEGGVQPGELDMDEKFGLSVEKAEPLKAVPVDVRS</sequence>
<name>A0A9N7RB75_STRHE</name>
<dbReference type="InterPro" id="IPR017972">
    <property type="entry name" value="Cyt_P450_CS"/>
</dbReference>
<dbReference type="PRINTS" id="PR00385">
    <property type="entry name" value="P450"/>
</dbReference>
<comment type="subcellular location">
    <subcellularLocation>
        <location evidence="1">Membrane</location>
        <topology evidence="1">Single-pass membrane protein</topology>
    </subcellularLocation>
</comment>
<evidence type="ECO:0000256" key="9">
    <source>
        <dbReference type="ARBA" id="ARBA00023033"/>
    </source>
</evidence>
<keyword evidence="10" id="KW-0472">Membrane</keyword>
<comment type="similarity">
    <text evidence="2 12">Belongs to the cytochrome P450 family.</text>
</comment>
<keyword evidence="3 11" id="KW-0349">Heme</keyword>